<reference evidence="2" key="2">
    <citation type="submission" date="2015-01" db="EMBL/GenBank/DDBJ databases">
        <title>Evolutionary Origins and Diversification of the Mycorrhizal Mutualists.</title>
        <authorList>
            <consortium name="DOE Joint Genome Institute"/>
            <consortium name="Mycorrhizal Genomics Consortium"/>
            <person name="Kohler A."/>
            <person name="Kuo A."/>
            <person name="Nagy L.G."/>
            <person name="Floudas D."/>
            <person name="Copeland A."/>
            <person name="Barry K.W."/>
            <person name="Cichocki N."/>
            <person name="Veneault-Fourrey C."/>
            <person name="LaButti K."/>
            <person name="Lindquist E.A."/>
            <person name="Lipzen A."/>
            <person name="Lundell T."/>
            <person name="Morin E."/>
            <person name="Murat C."/>
            <person name="Riley R."/>
            <person name="Ohm R."/>
            <person name="Sun H."/>
            <person name="Tunlid A."/>
            <person name="Henrissat B."/>
            <person name="Grigoriev I.V."/>
            <person name="Hibbett D.S."/>
            <person name="Martin F."/>
        </authorList>
    </citation>
    <scope>NUCLEOTIDE SEQUENCE [LARGE SCALE GENOMIC DNA]</scope>
    <source>
        <strain evidence="2">ATCC 200175</strain>
    </source>
</reference>
<sequence length="61" mass="6942">NVDGTSNIGGTIKYTVTLILRISDTEEKRKFFVMNCSKENLILGLPWLREVNPTVDWKEGT</sequence>
<feature type="non-terminal residue" evidence="1">
    <location>
        <position position="61"/>
    </location>
</feature>
<evidence type="ECO:0000313" key="2">
    <source>
        <dbReference type="Proteomes" id="UP000053647"/>
    </source>
</evidence>
<dbReference type="InterPro" id="IPR021109">
    <property type="entry name" value="Peptidase_aspartic_dom_sf"/>
</dbReference>
<dbReference type="Proteomes" id="UP000053647">
    <property type="component" value="Unassembled WGS sequence"/>
</dbReference>
<name>A0A0C9T588_PAXIN</name>
<organism evidence="1 2">
    <name type="scientific">Paxillus involutus ATCC 200175</name>
    <dbReference type="NCBI Taxonomy" id="664439"/>
    <lineage>
        <taxon>Eukaryota</taxon>
        <taxon>Fungi</taxon>
        <taxon>Dikarya</taxon>
        <taxon>Basidiomycota</taxon>
        <taxon>Agaricomycotina</taxon>
        <taxon>Agaricomycetes</taxon>
        <taxon>Agaricomycetidae</taxon>
        <taxon>Boletales</taxon>
        <taxon>Paxilineae</taxon>
        <taxon>Paxillaceae</taxon>
        <taxon>Paxillus</taxon>
    </lineage>
</organism>
<dbReference type="AlphaFoldDB" id="A0A0C9T588"/>
<gene>
    <name evidence="1" type="ORF">PAXINDRAFT_51895</name>
</gene>
<reference evidence="1 2" key="1">
    <citation type="submission" date="2014-06" db="EMBL/GenBank/DDBJ databases">
        <authorList>
            <consortium name="DOE Joint Genome Institute"/>
            <person name="Kuo A."/>
            <person name="Kohler A."/>
            <person name="Nagy L.G."/>
            <person name="Floudas D."/>
            <person name="Copeland A."/>
            <person name="Barry K.W."/>
            <person name="Cichocki N."/>
            <person name="Veneault-Fourrey C."/>
            <person name="LaButti K."/>
            <person name="Lindquist E.A."/>
            <person name="Lipzen A."/>
            <person name="Lundell T."/>
            <person name="Morin E."/>
            <person name="Murat C."/>
            <person name="Sun H."/>
            <person name="Tunlid A."/>
            <person name="Henrissat B."/>
            <person name="Grigoriev I.V."/>
            <person name="Hibbett D.S."/>
            <person name="Martin F."/>
            <person name="Nordberg H.P."/>
            <person name="Cantor M.N."/>
            <person name="Hua S.X."/>
        </authorList>
    </citation>
    <scope>NUCLEOTIDE SEQUENCE [LARGE SCALE GENOMIC DNA]</scope>
    <source>
        <strain evidence="1 2">ATCC 200175</strain>
    </source>
</reference>
<feature type="non-terminal residue" evidence="1">
    <location>
        <position position="1"/>
    </location>
</feature>
<keyword evidence="2" id="KW-1185">Reference proteome</keyword>
<proteinExistence type="predicted"/>
<dbReference type="HOGENOM" id="CLU_000384_32_2_1"/>
<evidence type="ECO:0000313" key="1">
    <source>
        <dbReference type="EMBL" id="KIJ06508.1"/>
    </source>
</evidence>
<accession>A0A0C9T588</accession>
<dbReference type="EMBL" id="KN820292">
    <property type="protein sequence ID" value="KIJ06508.1"/>
    <property type="molecule type" value="Genomic_DNA"/>
</dbReference>
<dbReference type="OrthoDB" id="5599419at2759"/>
<dbReference type="Gene3D" id="2.40.70.10">
    <property type="entry name" value="Acid Proteases"/>
    <property type="match status" value="1"/>
</dbReference>
<protein>
    <submittedName>
        <fullName evidence="1">Uncharacterized protein</fullName>
    </submittedName>
</protein>